<evidence type="ECO:0000313" key="12">
    <source>
        <dbReference type="EMBL" id="AFM10878.1"/>
    </source>
</evidence>
<keyword evidence="2 8" id="KW-0813">Transport</keyword>
<reference evidence="12 13" key="1">
    <citation type="submission" date="2012-06" db="EMBL/GenBank/DDBJ databases">
        <title>The complete chromosome of genome of Turneriella parva DSM 21527.</title>
        <authorList>
            <consortium name="US DOE Joint Genome Institute (JGI-PGF)"/>
            <person name="Lucas S."/>
            <person name="Han J."/>
            <person name="Lapidus A."/>
            <person name="Bruce D."/>
            <person name="Goodwin L."/>
            <person name="Pitluck S."/>
            <person name="Peters L."/>
            <person name="Kyrpides N."/>
            <person name="Mavromatis K."/>
            <person name="Ivanova N."/>
            <person name="Mikhailova N."/>
            <person name="Chertkov O."/>
            <person name="Detter J.C."/>
            <person name="Tapia R."/>
            <person name="Han C."/>
            <person name="Land M."/>
            <person name="Hauser L."/>
            <person name="Markowitz V."/>
            <person name="Cheng J.-F."/>
            <person name="Hugenholtz P."/>
            <person name="Woyke T."/>
            <person name="Wu D."/>
            <person name="Gronow S."/>
            <person name="Wellnitz S."/>
            <person name="Brambilla E."/>
            <person name="Klenk H.-P."/>
            <person name="Eisen J.A."/>
        </authorList>
    </citation>
    <scope>NUCLEOTIDE SEQUENCE [LARGE SCALE GENOMIC DNA]</scope>
    <source>
        <strain evidence="13">ATCC BAA-1111 / DSM 21527 / NCTC 11395 / H</strain>
    </source>
</reference>
<comment type="subcellular location">
    <subcellularLocation>
        <location evidence="1">Cell membrane</location>
        <topology evidence="1">Multi-pass membrane protein</topology>
    </subcellularLocation>
    <subcellularLocation>
        <location evidence="8">Membrane</location>
        <topology evidence="8">Multi-pass membrane protein</topology>
    </subcellularLocation>
</comment>
<evidence type="ECO:0000256" key="8">
    <source>
        <dbReference type="RuleBase" id="RU004057"/>
    </source>
</evidence>
<dbReference type="GO" id="GO:0005886">
    <property type="term" value="C:plasma membrane"/>
    <property type="evidence" value="ECO:0007669"/>
    <property type="project" value="UniProtKB-SubCell"/>
</dbReference>
<gene>
    <name evidence="12" type="ordered locus">Turpa_0218</name>
</gene>
<accession>I4B0S1</accession>
<evidence type="ECO:0000256" key="3">
    <source>
        <dbReference type="ARBA" id="ARBA00022475"/>
    </source>
</evidence>
<dbReference type="GO" id="GO:0017038">
    <property type="term" value="P:protein import"/>
    <property type="evidence" value="ECO:0007669"/>
    <property type="project" value="TreeGrafter"/>
</dbReference>
<keyword evidence="5 8" id="KW-0653">Protein transport</keyword>
<dbReference type="PANTHER" id="PTHR30625">
    <property type="entry name" value="PROTEIN TOLQ"/>
    <property type="match status" value="1"/>
</dbReference>
<evidence type="ECO:0000256" key="4">
    <source>
        <dbReference type="ARBA" id="ARBA00022692"/>
    </source>
</evidence>
<evidence type="ECO:0000256" key="10">
    <source>
        <dbReference type="SAM" id="SignalP"/>
    </source>
</evidence>
<evidence type="ECO:0000256" key="7">
    <source>
        <dbReference type="ARBA" id="ARBA00023136"/>
    </source>
</evidence>
<feature type="domain" description="MotA/TolQ/ExbB proton channel" evidence="11">
    <location>
        <begin position="154"/>
        <end position="269"/>
    </location>
</feature>
<organism evidence="12 13">
    <name type="scientific">Turneriella parva (strain ATCC BAA-1111 / DSM 21527 / NCTC 11395 / H)</name>
    <name type="common">Leptospira parva</name>
    <dbReference type="NCBI Taxonomy" id="869212"/>
    <lineage>
        <taxon>Bacteria</taxon>
        <taxon>Pseudomonadati</taxon>
        <taxon>Spirochaetota</taxon>
        <taxon>Spirochaetia</taxon>
        <taxon>Leptospirales</taxon>
        <taxon>Leptospiraceae</taxon>
        <taxon>Turneriella</taxon>
    </lineage>
</organism>
<keyword evidence="4 9" id="KW-0812">Transmembrane</keyword>
<evidence type="ECO:0000256" key="5">
    <source>
        <dbReference type="ARBA" id="ARBA00022927"/>
    </source>
</evidence>
<protein>
    <submittedName>
        <fullName evidence="12">Outer membrane transport energization protein ExbB</fullName>
    </submittedName>
</protein>
<keyword evidence="7 9" id="KW-0472">Membrane</keyword>
<evidence type="ECO:0000256" key="9">
    <source>
        <dbReference type="SAM" id="Phobius"/>
    </source>
</evidence>
<feature type="chain" id="PRO_5003686576" evidence="10">
    <location>
        <begin position="35"/>
        <end position="286"/>
    </location>
</feature>
<dbReference type="Pfam" id="PF01618">
    <property type="entry name" value="MotA_ExbB"/>
    <property type="match status" value="1"/>
</dbReference>
<dbReference type="PANTHER" id="PTHR30625:SF15">
    <property type="entry name" value="BIOPOLYMER TRANSPORT PROTEIN EXBB"/>
    <property type="match status" value="1"/>
</dbReference>
<dbReference type="Proteomes" id="UP000006048">
    <property type="component" value="Chromosome"/>
</dbReference>
<keyword evidence="10" id="KW-0732">Signal</keyword>
<evidence type="ECO:0000313" key="13">
    <source>
        <dbReference type="Proteomes" id="UP000006048"/>
    </source>
</evidence>
<dbReference type="PATRIC" id="fig|869212.3.peg.179"/>
<sequence length="286" mass="29780">MFKNLVNSPKSTGKTLLFLVLSLGVVFVTMSVTAQTAAPAAAAPAAGAPAAGAASPAAAETAPLGAEGNKEAAAFAEAGELNIFHSKDPALWILMALFLVALAIGADRLWVILNSKSANAELVRLVTEKLSQNPATGEELAKEVSDPKYGVEGRIVAVTLKGWQHDEDTIQSYANAATVAERRYLSSRLPILSTLGNNAPFIGLLGTVLGIMKAFRDLAGAADAGPQVVMKGISEALVATAMGLGVAIPCVMLFNYFSSVIKRKMSNSEEVTNIIVALRRATRSGK</sequence>
<dbReference type="InterPro" id="IPR050790">
    <property type="entry name" value="ExbB/TolQ_transport"/>
</dbReference>
<comment type="similarity">
    <text evidence="8">Belongs to the exbB/tolQ family.</text>
</comment>
<name>I4B0S1_TURPD</name>
<evidence type="ECO:0000256" key="2">
    <source>
        <dbReference type="ARBA" id="ARBA00022448"/>
    </source>
</evidence>
<proteinExistence type="inferred from homology"/>
<feature type="transmembrane region" description="Helical" evidence="9">
    <location>
        <begin position="191"/>
        <end position="216"/>
    </location>
</feature>
<dbReference type="EMBL" id="CP002959">
    <property type="protein sequence ID" value="AFM10878.1"/>
    <property type="molecule type" value="Genomic_DNA"/>
</dbReference>
<evidence type="ECO:0000256" key="1">
    <source>
        <dbReference type="ARBA" id="ARBA00004651"/>
    </source>
</evidence>
<dbReference type="HOGENOM" id="CLU_053325_4_5_12"/>
<feature type="transmembrane region" description="Helical" evidence="9">
    <location>
        <begin position="236"/>
        <end position="257"/>
    </location>
</feature>
<evidence type="ECO:0000256" key="6">
    <source>
        <dbReference type="ARBA" id="ARBA00022989"/>
    </source>
</evidence>
<dbReference type="AlphaFoldDB" id="I4B0S1"/>
<dbReference type="InterPro" id="IPR002898">
    <property type="entry name" value="MotA_ExbB_proton_chnl"/>
</dbReference>
<dbReference type="KEGG" id="tpx:Turpa_0218"/>
<keyword evidence="13" id="KW-1185">Reference proteome</keyword>
<dbReference type="STRING" id="869212.Turpa_0218"/>
<keyword evidence="3" id="KW-1003">Cell membrane</keyword>
<dbReference type="RefSeq" id="WP_014801399.1">
    <property type="nucleotide sequence ID" value="NC_018020.1"/>
</dbReference>
<feature type="signal peptide" evidence="10">
    <location>
        <begin position="1"/>
        <end position="34"/>
    </location>
</feature>
<keyword evidence="6 9" id="KW-1133">Transmembrane helix</keyword>
<evidence type="ECO:0000259" key="11">
    <source>
        <dbReference type="Pfam" id="PF01618"/>
    </source>
</evidence>
<feature type="transmembrane region" description="Helical" evidence="9">
    <location>
        <begin position="90"/>
        <end position="111"/>
    </location>
</feature>